<dbReference type="InterPro" id="IPR036388">
    <property type="entry name" value="WH-like_DNA-bd_sf"/>
</dbReference>
<dbReference type="Pfam" id="PF00126">
    <property type="entry name" value="HTH_1"/>
    <property type="match status" value="1"/>
</dbReference>
<accession>A0A1C0TST1</accession>
<evidence type="ECO:0000256" key="3">
    <source>
        <dbReference type="ARBA" id="ARBA00023125"/>
    </source>
</evidence>
<dbReference type="RefSeq" id="WP_065790454.1">
    <property type="nucleotide sequence ID" value="NZ_MAUJ01000002.1"/>
</dbReference>
<dbReference type="PANTHER" id="PTHR30537">
    <property type="entry name" value="HTH-TYPE TRANSCRIPTIONAL REGULATOR"/>
    <property type="match status" value="1"/>
</dbReference>
<evidence type="ECO:0000256" key="4">
    <source>
        <dbReference type="ARBA" id="ARBA00023163"/>
    </source>
</evidence>
<organism evidence="6 7">
    <name type="scientific">Pseudoalteromonas luteoviolacea</name>
    <dbReference type="NCBI Taxonomy" id="43657"/>
    <lineage>
        <taxon>Bacteria</taxon>
        <taxon>Pseudomonadati</taxon>
        <taxon>Pseudomonadota</taxon>
        <taxon>Gammaproteobacteria</taxon>
        <taxon>Alteromonadales</taxon>
        <taxon>Pseudoalteromonadaceae</taxon>
        <taxon>Pseudoalteromonas</taxon>
    </lineage>
</organism>
<evidence type="ECO:0000313" key="6">
    <source>
        <dbReference type="EMBL" id="OCQ22256.1"/>
    </source>
</evidence>
<feature type="domain" description="HTH lysR-type" evidence="5">
    <location>
        <begin position="1"/>
        <end position="59"/>
    </location>
</feature>
<keyword evidence="3" id="KW-0238">DNA-binding</keyword>
<dbReference type="CDD" id="cd08422">
    <property type="entry name" value="PBP2_CrgA_like"/>
    <property type="match status" value="1"/>
</dbReference>
<dbReference type="SUPFAM" id="SSF53850">
    <property type="entry name" value="Periplasmic binding protein-like II"/>
    <property type="match status" value="1"/>
</dbReference>
<dbReference type="GO" id="GO:0003700">
    <property type="term" value="F:DNA-binding transcription factor activity"/>
    <property type="evidence" value="ECO:0007669"/>
    <property type="project" value="InterPro"/>
</dbReference>
<dbReference type="OrthoDB" id="9786526at2"/>
<dbReference type="Proteomes" id="UP000093366">
    <property type="component" value="Unassembled WGS sequence"/>
</dbReference>
<evidence type="ECO:0000256" key="2">
    <source>
        <dbReference type="ARBA" id="ARBA00023015"/>
    </source>
</evidence>
<evidence type="ECO:0000259" key="5">
    <source>
        <dbReference type="PROSITE" id="PS50931"/>
    </source>
</evidence>
<dbReference type="SUPFAM" id="SSF46785">
    <property type="entry name" value="Winged helix' DNA-binding domain"/>
    <property type="match status" value="1"/>
</dbReference>
<dbReference type="PANTHER" id="PTHR30537:SF35">
    <property type="entry name" value="TRANSCRIPTIONAL REGULATORY PROTEIN"/>
    <property type="match status" value="1"/>
</dbReference>
<dbReference type="EMBL" id="MAUJ01000002">
    <property type="protein sequence ID" value="OCQ22256.1"/>
    <property type="molecule type" value="Genomic_DNA"/>
</dbReference>
<dbReference type="FunFam" id="1.10.10.10:FF:000001">
    <property type="entry name" value="LysR family transcriptional regulator"/>
    <property type="match status" value="1"/>
</dbReference>
<comment type="similarity">
    <text evidence="1">Belongs to the LysR transcriptional regulatory family.</text>
</comment>
<comment type="caution">
    <text evidence="6">The sequence shown here is derived from an EMBL/GenBank/DDBJ whole genome shotgun (WGS) entry which is preliminary data.</text>
</comment>
<dbReference type="InterPro" id="IPR000847">
    <property type="entry name" value="LysR_HTH_N"/>
</dbReference>
<dbReference type="InterPro" id="IPR036390">
    <property type="entry name" value="WH_DNA-bd_sf"/>
</dbReference>
<evidence type="ECO:0000313" key="7">
    <source>
        <dbReference type="Proteomes" id="UP000093366"/>
    </source>
</evidence>
<proteinExistence type="inferred from homology"/>
<reference evidence="7" key="1">
    <citation type="submission" date="2016-07" db="EMBL/GenBank/DDBJ databases">
        <authorList>
            <person name="Florea S."/>
            <person name="Webb J.S."/>
            <person name="Jaromczyk J."/>
            <person name="Schardl C.L."/>
        </authorList>
    </citation>
    <scope>NUCLEOTIDE SEQUENCE [LARGE SCALE GENOMIC DNA]</scope>
    <source>
        <strain evidence="7">IPB1</strain>
    </source>
</reference>
<dbReference type="GO" id="GO:0043565">
    <property type="term" value="F:sequence-specific DNA binding"/>
    <property type="evidence" value="ECO:0007669"/>
    <property type="project" value="TreeGrafter"/>
</dbReference>
<evidence type="ECO:0000256" key="1">
    <source>
        <dbReference type="ARBA" id="ARBA00009437"/>
    </source>
</evidence>
<dbReference type="GO" id="GO:0006351">
    <property type="term" value="P:DNA-templated transcription"/>
    <property type="evidence" value="ECO:0007669"/>
    <property type="project" value="TreeGrafter"/>
</dbReference>
<dbReference type="InterPro" id="IPR005119">
    <property type="entry name" value="LysR_subst-bd"/>
</dbReference>
<dbReference type="Pfam" id="PF03466">
    <property type="entry name" value="LysR_substrate"/>
    <property type="match status" value="1"/>
</dbReference>
<dbReference type="Gene3D" id="1.10.10.10">
    <property type="entry name" value="Winged helix-like DNA-binding domain superfamily/Winged helix DNA-binding domain"/>
    <property type="match status" value="1"/>
</dbReference>
<dbReference type="AlphaFoldDB" id="A0A1C0TST1"/>
<keyword evidence="2" id="KW-0805">Transcription regulation</keyword>
<keyword evidence="4" id="KW-0804">Transcription</keyword>
<dbReference type="InterPro" id="IPR058163">
    <property type="entry name" value="LysR-type_TF_proteobact-type"/>
</dbReference>
<dbReference type="Gene3D" id="3.40.190.290">
    <property type="match status" value="1"/>
</dbReference>
<name>A0A1C0TST1_9GAMM</name>
<sequence>MDRITAIKSFVEVAHLSSFTKAAEKLGLSRLQVSRHVQELEQWLKQRLLHRTTRKVSLTQQGDKALIRFERILDEASALIAQSYQDKTELAGTIRITSPIGFSQTMLIEAVSQFIAQHKGVKIDIHASDSFSNLVEERIDIALRYTNTPDESLIARPLMKIGACLCASPQYLTEQSEPMTPTDLLNHNCLVHLANDTWQLVRGDEVHEVKVSGSLVCNDVTTIVAAAINGSGVALLPYDIARKYIKENVLVPVLGNYHINSSQLWAVYLSRSYQLPVVRAFIDFIADMWQDDIEPATYTDGTARTHSNSS</sequence>
<gene>
    <name evidence="6" type="ORF">A7985_10770</name>
</gene>
<protein>
    <submittedName>
        <fullName evidence="6">LysR family transcriptional regulator</fullName>
    </submittedName>
</protein>
<dbReference type="PROSITE" id="PS50931">
    <property type="entry name" value="HTH_LYSR"/>
    <property type="match status" value="1"/>
</dbReference>